<dbReference type="Proteomes" id="UP001078443">
    <property type="component" value="Unassembled WGS sequence"/>
</dbReference>
<evidence type="ECO:0000259" key="1">
    <source>
        <dbReference type="Pfam" id="PF13354"/>
    </source>
</evidence>
<dbReference type="RefSeq" id="WP_268040946.1">
    <property type="nucleotide sequence ID" value="NZ_JAPQER010000003.1"/>
</dbReference>
<dbReference type="InterPro" id="IPR045155">
    <property type="entry name" value="Beta-lactam_cat"/>
</dbReference>
<keyword evidence="3" id="KW-1185">Reference proteome</keyword>
<dbReference type="Pfam" id="PF13354">
    <property type="entry name" value="Beta-lactamase2"/>
    <property type="match status" value="1"/>
</dbReference>
<dbReference type="SUPFAM" id="SSF56601">
    <property type="entry name" value="beta-lactamase/transpeptidase-like"/>
    <property type="match status" value="1"/>
</dbReference>
<protein>
    <submittedName>
        <fullName evidence="2">Serine hydrolase</fullName>
    </submittedName>
</protein>
<evidence type="ECO:0000313" key="2">
    <source>
        <dbReference type="EMBL" id="MCY6484640.1"/>
    </source>
</evidence>
<proteinExistence type="predicted"/>
<accession>A0ABT4D2X3</accession>
<dbReference type="InterPro" id="IPR012338">
    <property type="entry name" value="Beta-lactam/transpept-like"/>
</dbReference>
<dbReference type="GO" id="GO:0016787">
    <property type="term" value="F:hydrolase activity"/>
    <property type="evidence" value="ECO:0007669"/>
    <property type="project" value="UniProtKB-KW"/>
</dbReference>
<dbReference type="Gene3D" id="3.40.710.10">
    <property type="entry name" value="DD-peptidase/beta-lactamase superfamily"/>
    <property type="match status" value="1"/>
</dbReference>
<comment type="caution">
    <text evidence="2">The sequence shown here is derived from an EMBL/GenBank/DDBJ whole genome shotgun (WGS) entry which is preliminary data.</text>
</comment>
<sequence>MRKKILNVITKTLILCSVGTFINMGAFIKRVEGIEDKQNDNLIEEILKRKSELFGTVLSNPEKYEVQILYTQIDRNSENIPDFKTFKYRVDKNKYFYPASSVKLSACVLALEKLNNLNIDKYTPLKIEKERASQKAVSKDYSSKSGLPTIANYIKKVLVVSDNNSFDRLYEFLGQEYYNETLWKKGYEDVKIIHRLGNSMNYEENRYTNPIAFYQGNKKIYNQPMMCNKKVYTNNMKGLKKGKGYIRGKTFVKYPKDFSKSNYFSIECLQNILKAVMFPEAVSTQKRFNLKEDDYEFLKKHMCMLPRECDNPKYNFKDSHVKYFMFGDTSKAIPKNIKIYNKIGCAYGYLIDNAYICDENKGIEFMLTSVIYTNANGIFNDGKYEYYKIGMPFLANLGREIYKYEENRRKI</sequence>
<reference evidence="2" key="1">
    <citation type="submission" date="2022-12" db="EMBL/GenBank/DDBJ databases">
        <authorList>
            <person name="Wang J."/>
        </authorList>
    </citation>
    <scope>NUCLEOTIDE SEQUENCE</scope>
    <source>
        <strain evidence="2">HY-45-18</strain>
    </source>
</reference>
<name>A0ABT4D2X3_9CLOT</name>
<dbReference type="EMBL" id="JAPQER010000003">
    <property type="protein sequence ID" value="MCY6484640.1"/>
    <property type="molecule type" value="Genomic_DNA"/>
</dbReference>
<gene>
    <name evidence="2" type="ORF">OW763_09840</name>
</gene>
<evidence type="ECO:0000313" key="3">
    <source>
        <dbReference type="Proteomes" id="UP001078443"/>
    </source>
</evidence>
<feature type="domain" description="Beta-lactamase class A catalytic" evidence="1">
    <location>
        <begin position="88"/>
        <end position="229"/>
    </location>
</feature>
<keyword evidence="2" id="KW-0378">Hydrolase</keyword>
<organism evidence="2 3">
    <name type="scientific">Clostridium aestuarii</name>
    <dbReference type="NCBI Taxonomy" id="338193"/>
    <lineage>
        <taxon>Bacteria</taxon>
        <taxon>Bacillati</taxon>
        <taxon>Bacillota</taxon>
        <taxon>Clostridia</taxon>
        <taxon>Eubacteriales</taxon>
        <taxon>Clostridiaceae</taxon>
        <taxon>Clostridium</taxon>
    </lineage>
</organism>